<comment type="similarity">
    <text evidence="3">Belongs to the WD repeat PROPPIN family.</text>
</comment>
<sequence length="134" mass="14894">MKSIVAHDSVLACFALTREGNLLATASTEGTLIRIFNTLEGILLQEVRRGSDRAEIYSLSFSPTAQWLAVSSDKGTVSHSYKALGLFPSMLAQNGLWLNSDCLVFLGWDGSFFRCKFDPEYRQVSIYNQQTSIC</sequence>
<evidence type="ECO:0000313" key="5">
    <source>
        <dbReference type="RefSeq" id="XP_027775212.1"/>
    </source>
</evidence>
<dbReference type="InterPro" id="IPR015943">
    <property type="entry name" value="WD40/YVTN_repeat-like_dom_sf"/>
</dbReference>
<dbReference type="InterPro" id="IPR048720">
    <property type="entry name" value="PROPPIN"/>
</dbReference>
<evidence type="ECO:0000256" key="3">
    <source>
        <dbReference type="ARBA" id="ARBA00025740"/>
    </source>
</evidence>
<reference evidence="4" key="1">
    <citation type="journal article" date="2014" name="Nat. Genet.">
        <title>The genome of the stress-tolerant wild tomato species Solanum pennellii.</title>
        <authorList>
            <person name="Bolger A."/>
            <person name="Scossa F."/>
            <person name="Bolger M.E."/>
            <person name="Lanz C."/>
            <person name="Maumus F."/>
            <person name="Tohge T."/>
            <person name="Quesneville H."/>
            <person name="Alseekh S."/>
            <person name="Sorensen I."/>
            <person name="Lichtenstein G."/>
            <person name="Fich E.A."/>
            <person name="Conte M."/>
            <person name="Keller H."/>
            <person name="Schneeberger K."/>
            <person name="Schwacke R."/>
            <person name="Ofner I."/>
            <person name="Vrebalov J."/>
            <person name="Xu Y."/>
            <person name="Osorio S."/>
            <person name="Aflitos S.A."/>
            <person name="Schijlen E."/>
            <person name="Jimenez-Gomez J.M."/>
            <person name="Ryngajllo M."/>
            <person name="Kimura S."/>
            <person name="Kumar R."/>
            <person name="Koenig D."/>
            <person name="Headland L.R."/>
            <person name="Maloof J.N."/>
            <person name="Sinha N."/>
            <person name="van Ham R.C."/>
            <person name="Lankhorst R.K."/>
            <person name="Mao L."/>
            <person name="Vogel A."/>
            <person name="Arsova B."/>
            <person name="Panstruga R."/>
            <person name="Fei Z."/>
            <person name="Rose J.K."/>
            <person name="Zamir D."/>
            <person name="Carrari F."/>
            <person name="Giovannoni J.J."/>
            <person name="Weigel D."/>
            <person name="Usadel B."/>
            <person name="Fernie A.R."/>
        </authorList>
    </citation>
    <scope>NUCLEOTIDE SEQUENCE [LARGE SCALE GENOMIC DNA]</scope>
    <source>
        <strain evidence="4">cv. LA0716</strain>
    </source>
</reference>
<evidence type="ECO:0000256" key="2">
    <source>
        <dbReference type="ARBA" id="ARBA00022737"/>
    </source>
</evidence>
<dbReference type="Gene3D" id="2.130.10.10">
    <property type="entry name" value="YVTN repeat-like/Quinoprotein amine dehydrogenase"/>
    <property type="match status" value="1"/>
</dbReference>
<dbReference type="SUPFAM" id="SSF50978">
    <property type="entry name" value="WD40 repeat-like"/>
    <property type="match status" value="1"/>
</dbReference>
<keyword evidence="4" id="KW-1185">Reference proteome</keyword>
<name>A0ABM1VHJ4_SOLPN</name>
<reference evidence="5" key="2">
    <citation type="submission" date="2025-08" db="UniProtKB">
        <authorList>
            <consortium name="RefSeq"/>
        </authorList>
    </citation>
    <scope>IDENTIFICATION</scope>
</reference>
<dbReference type="Pfam" id="PF21032">
    <property type="entry name" value="PROPPIN"/>
    <property type="match status" value="1"/>
</dbReference>
<keyword evidence="2" id="KW-0677">Repeat</keyword>
<organism evidence="4 5">
    <name type="scientific">Solanum pennellii</name>
    <name type="common">Tomato</name>
    <name type="synonym">Lycopersicon pennellii</name>
    <dbReference type="NCBI Taxonomy" id="28526"/>
    <lineage>
        <taxon>Eukaryota</taxon>
        <taxon>Viridiplantae</taxon>
        <taxon>Streptophyta</taxon>
        <taxon>Embryophyta</taxon>
        <taxon>Tracheophyta</taxon>
        <taxon>Spermatophyta</taxon>
        <taxon>Magnoliopsida</taxon>
        <taxon>eudicotyledons</taxon>
        <taxon>Gunneridae</taxon>
        <taxon>Pentapetalae</taxon>
        <taxon>asterids</taxon>
        <taxon>lamiids</taxon>
        <taxon>Solanales</taxon>
        <taxon>Solanaceae</taxon>
        <taxon>Solanoideae</taxon>
        <taxon>Solaneae</taxon>
        <taxon>Solanum</taxon>
        <taxon>Solanum subgen. Lycopersicon</taxon>
    </lineage>
</organism>
<gene>
    <name evidence="5" type="primary">LOC114078477</name>
</gene>
<evidence type="ECO:0000313" key="4">
    <source>
        <dbReference type="Proteomes" id="UP000694930"/>
    </source>
</evidence>
<dbReference type="GeneID" id="114078477"/>
<dbReference type="RefSeq" id="XP_027775212.1">
    <property type="nucleotide sequence ID" value="XM_027919411.1"/>
</dbReference>
<protein>
    <submittedName>
        <fullName evidence="5">Autophagy-related protein 18a-like</fullName>
    </submittedName>
</protein>
<keyword evidence="1" id="KW-0853">WD repeat</keyword>
<accession>A0ABM1VHJ4</accession>
<dbReference type="Proteomes" id="UP000694930">
    <property type="component" value="Chromosome 8"/>
</dbReference>
<proteinExistence type="inferred from homology"/>
<dbReference type="PANTHER" id="PTHR11227">
    <property type="entry name" value="WD-REPEAT PROTEIN INTERACTING WITH PHOSPHOINOSIDES WIPI -RELATED"/>
    <property type="match status" value="1"/>
</dbReference>
<evidence type="ECO:0000256" key="1">
    <source>
        <dbReference type="ARBA" id="ARBA00022574"/>
    </source>
</evidence>
<dbReference type="InterPro" id="IPR036322">
    <property type="entry name" value="WD40_repeat_dom_sf"/>
</dbReference>